<protein>
    <submittedName>
        <fullName evidence="1">Uncharacterized protein</fullName>
    </submittedName>
</protein>
<dbReference type="KEGG" id="many:MANY_18940"/>
<dbReference type="EMBL" id="AP022620">
    <property type="protein sequence ID" value="BBZ76557.1"/>
    <property type="molecule type" value="Genomic_DNA"/>
</dbReference>
<keyword evidence="2" id="KW-1185">Reference proteome</keyword>
<organism evidence="1 2">
    <name type="scientific">Mycolicibacterium anyangense</name>
    <dbReference type="NCBI Taxonomy" id="1431246"/>
    <lineage>
        <taxon>Bacteria</taxon>
        <taxon>Bacillati</taxon>
        <taxon>Actinomycetota</taxon>
        <taxon>Actinomycetes</taxon>
        <taxon>Mycobacteriales</taxon>
        <taxon>Mycobacteriaceae</taxon>
        <taxon>Mycolicibacterium</taxon>
    </lineage>
</organism>
<evidence type="ECO:0000313" key="2">
    <source>
        <dbReference type="Proteomes" id="UP000467249"/>
    </source>
</evidence>
<sequence>MVTGAAVTAVWEVVAVGAAVVVVSGSRPVQDASATNAEGSTGSTGRLGANLPVLRETLTGNAFGVLTGSVAAAALAAVGTPAAGLTGLAALGVAAPC</sequence>
<name>A0A6N4W8S0_9MYCO</name>
<reference evidence="1 2" key="1">
    <citation type="journal article" date="2019" name="Emerg. Microbes Infect.">
        <title>Comprehensive subspecies identification of 175 nontuberculous mycobacteria species based on 7547 genomic profiles.</title>
        <authorList>
            <person name="Matsumoto Y."/>
            <person name="Kinjo T."/>
            <person name="Motooka D."/>
            <person name="Nabeya D."/>
            <person name="Jung N."/>
            <person name="Uechi K."/>
            <person name="Horii T."/>
            <person name="Iida T."/>
            <person name="Fujita J."/>
            <person name="Nakamura S."/>
        </authorList>
    </citation>
    <scope>NUCLEOTIDE SEQUENCE [LARGE SCALE GENOMIC DNA]</scope>
    <source>
        <strain evidence="1 2">JCM 30275</strain>
    </source>
</reference>
<dbReference type="Proteomes" id="UP000467249">
    <property type="component" value="Chromosome"/>
</dbReference>
<gene>
    <name evidence="1" type="ORF">MANY_18940</name>
</gene>
<accession>A0A6N4W8S0</accession>
<dbReference type="AlphaFoldDB" id="A0A6N4W8S0"/>
<proteinExistence type="predicted"/>
<evidence type="ECO:0000313" key="1">
    <source>
        <dbReference type="EMBL" id="BBZ76557.1"/>
    </source>
</evidence>